<dbReference type="SUPFAM" id="SSF109604">
    <property type="entry name" value="HD-domain/PDEase-like"/>
    <property type="match status" value="1"/>
</dbReference>
<dbReference type="GO" id="GO:0071111">
    <property type="term" value="F:cyclic-guanylate-specific phosphodiesterase activity"/>
    <property type="evidence" value="ECO:0007669"/>
    <property type="project" value="UniProtKB-EC"/>
</dbReference>
<dbReference type="InterPro" id="IPR052020">
    <property type="entry name" value="Cyclic_di-GMP/3'3'-cGAMP_PDE"/>
</dbReference>
<gene>
    <name evidence="3" type="primary">rpfG_82</name>
    <name evidence="3" type="ORF">GALL_375560</name>
</gene>
<dbReference type="PROSITE" id="PS51832">
    <property type="entry name" value="HD_GYP"/>
    <property type="match status" value="1"/>
</dbReference>
<dbReference type="Pfam" id="PF13487">
    <property type="entry name" value="HD_5"/>
    <property type="match status" value="1"/>
</dbReference>
<dbReference type="AlphaFoldDB" id="A0A1J5QT83"/>
<keyword evidence="1" id="KW-0175">Coiled coil</keyword>
<feature type="domain" description="HD-GYP" evidence="2">
    <location>
        <begin position="40"/>
        <end position="237"/>
    </location>
</feature>
<proteinExistence type="predicted"/>
<dbReference type="CDD" id="cd00077">
    <property type="entry name" value="HDc"/>
    <property type="match status" value="1"/>
</dbReference>
<keyword evidence="3" id="KW-0378">Hydrolase</keyword>
<accession>A0A1J5QT83</accession>
<protein>
    <submittedName>
        <fullName evidence="3">Cyclic di-GMP phosphodiesterase response regulator RpfG</fullName>
        <ecNumber evidence="3">3.1.4.52</ecNumber>
    </submittedName>
</protein>
<sequence length="310" mass="34392">MSGWPSVTGSAGSGIVSVANRLSQELKALNDRNADLRAELQQASGELETLLCSMVDIFNPHLGGHGRRVAKLVDDLAAHLHVPELAHQNLRHAALFHDIGMLGMPRDKLYTPWAELTETERNLILLHPEMGSAQLKTVHWYKQAAPAIMAHHERWDGSGFPNHLRHDDIPIGARILAVCDTYDEMMNKPQDAPVRFEEEQVLAHLMKQRGSQFDPKVVDHFLEMIEARACAAAGIQEPTEVPRTIGQLLPGMRLTRDLLNTSGLTLLTRGTVLRDVNVLRLQGLRGANAVVEPIFVSSETVQLEIHQDVL</sequence>
<evidence type="ECO:0000259" key="2">
    <source>
        <dbReference type="PROSITE" id="PS51832"/>
    </source>
</evidence>
<dbReference type="InterPro" id="IPR003607">
    <property type="entry name" value="HD/PDEase_dom"/>
</dbReference>
<dbReference type="PANTHER" id="PTHR45228:SF4">
    <property type="entry name" value="LIPOPROTEIN"/>
    <property type="match status" value="1"/>
</dbReference>
<dbReference type="Gene3D" id="1.10.3210.10">
    <property type="entry name" value="Hypothetical protein af1432"/>
    <property type="match status" value="1"/>
</dbReference>
<dbReference type="InterPro" id="IPR037522">
    <property type="entry name" value="HD_GYP_dom"/>
</dbReference>
<dbReference type="EC" id="3.1.4.52" evidence="3"/>
<organism evidence="3">
    <name type="scientific">mine drainage metagenome</name>
    <dbReference type="NCBI Taxonomy" id="410659"/>
    <lineage>
        <taxon>unclassified sequences</taxon>
        <taxon>metagenomes</taxon>
        <taxon>ecological metagenomes</taxon>
    </lineage>
</organism>
<evidence type="ECO:0000256" key="1">
    <source>
        <dbReference type="SAM" id="Coils"/>
    </source>
</evidence>
<dbReference type="SMART" id="SM00471">
    <property type="entry name" value="HDc"/>
    <property type="match status" value="1"/>
</dbReference>
<evidence type="ECO:0000313" key="3">
    <source>
        <dbReference type="EMBL" id="OIQ80691.1"/>
    </source>
</evidence>
<reference evidence="3" key="1">
    <citation type="submission" date="2016-10" db="EMBL/GenBank/DDBJ databases">
        <title>Sequence of Gallionella enrichment culture.</title>
        <authorList>
            <person name="Poehlein A."/>
            <person name="Muehling M."/>
            <person name="Daniel R."/>
        </authorList>
    </citation>
    <scope>NUCLEOTIDE SEQUENCE</scope>
</reference>
<name>A0A1J5QT83_9ZZZZ</name>
<dbReference type="EMBL" id="MLJW01001027">
    <property type="protein sequence ID" value="OIQ80691.1"/>
    <property type="molecule type" value="Genomic_DNA"/>
</dbReference>
<dbReference type="PANTHER" id="PTHR45228">
    <property type="entry name" value="CYCLIC DI-GMP PHOSPHODIESTERASE TM_0186-RELATED"/>
    <property type="match status" value="1"/>
</dbReference>
<feature type="coiled-coil region" evidence="1">
    <location>
        <begin position="19"/>
        <end position="53"/>
    </location>
</feature>
<comment type="caution">
    <text evidence="3">The sequence shown here is derived from an EMBL/GenBank/DDBJ whole genome shotgun (WGS) entry which is preliminary data.</text>
</comment>